<keyword evidence="3" id="KW-1133">Transmembrane helix</keyword>
<organism evidence="4 5">
    <name type="scientific">Nocardioides jishulii</name>
    <dbReference type="NCBI Taxonomy" id="2575440"/>
    <lineage>
        <taxon>Bacteria</taxon>
        <taxon>Bacillati</taxon>
        <taxon>Actinomycetota</taxon>
        <taxon>Actinomycetes</taxon>
        <taxon>Propionibacteriales</taxon>
        <taxon>Nocardioidaceae</taxon>
        <taxon>Nocardioides</taxon>
    </lineage>
</organism>
<reference evidence="4 5" key="1">
    <citation type="submission" date="2019-04" db="EMBL/GenBank/DDBJ databases">
        <authorList>
            <person name="Dong K."/>
        </authorList>
    </citation>
    <scope>NUCLEOTIDE SEQUENCE [LARGE SCALE GENOMIC DNA]</scope>
    <source>
        <strain evidence="5">dk3543</strain>
    </source>
</reference>
<keyword evidence="1" id="KW-0175">Coiled coil</keyword>
<feature type="compositionally biased region" description="Basic and acidic residues" evidence="2">
    <location>
        <begin position="205"/>
        <end position="215"/>
    </location>
</feature>
<comment type="caution">
    <text evidence="4">The sequence shown here is derived from an EMBL/GenBank/DDBJ whole genome shotgun (WGS) entry which is preliminary data.</text>
</comment>
<evidence type="ECO:0000256" key="1">
    <source>
        <dbReference type="SAM" id="Coils"/>
    </source>
</evidence>
<feature type="coiled-coil region" evidence="1">
    <location>
        <begin position="101"/>
        <end position="128"/>
    </location>
</feature>
<sequence>MTQRRTSPTPGGSRRPGQRGASPRARVAVSSRGESASESTGSGPGRSSAAARGPRTVASRPPQPPGTRFTSRAAILLLVVLVLGVSYASSLRAYLDQRATIESTKAEIAQSEKAIAELEREKRRWSDDAYVKAQARQHLGYLMPGETGYQVLDENGEPLDSVAALADPDEVIKEEPVAWWETVWTSVELAGNPPPARPTAPKVIDGVKKNEQEKQ</sequence>
<feature type="region of interest" description="Disordered" evidence="2">
    <location>
        <begin position="1"/>
        <end position="67"/>
    </location>
</feature>
<keyword evidence="5" id="KW-1185">Reference proteome</keyword>
<evidence type="ECO:0000313" key="4">
    <source>
        <dbReference type="EMBL" id="TKI60369.1"/>
    </source>
</evidence>
<evidence type="ECO:0000313" key="5">
    <source>
        <dbReference type="Proteomes" id="UP000307808"/>
    </source>
</evidence>
<protein>
    <submittedName>
        <fullName evidence="4">Septum formation initiator family protein</fullName>
    </submittedName>
</protein>
<dbReference type="AlphaFoldDB" id="A0A4U2YHA9"/>
<feature type="transmembrane region" description="Helical" evidence="3">
    <location>
        <begin position="73"/>
        <end position="95"/>
    </location>
</feature>
<feature type="region of interest" description="Disordered" evidence="2">
    <location>
        <begin position="190"/>
        <end position="215"/>
    </location>
</feature>
<name>A0A4U2YHA9_9ACTN</name>
<feature type="compositionally biased region" description="Polar residues" evidence="2">
    <location>
        <begin position="1"/>
        <end position="10"/>
    </location>
</feature>
<dbReference type="Proteomes" id="UP000307808">
    <property type="component" value="Unassembled WGS sequence"/>
</dbReference>
<dbReference type="OrthoDB" id="5187715at2"/>
<gene>
    <name evidence="4" type="ORF">FC770_16350</name>
</gene>
<accession>A0A4U2YHA9</accession>
<proteinExistence type="predicted"/>
<dbReference type="EMBL" id="SZPY01000005">
    <property type="protein sequence ID" value="TKI60369.1"/>
    <property type="molecule type" value="Genomic_DNA"/>
</dbReference>
<evidence type="ECO:0000256" key="3">
    <source>
        <dbReference type="SAM" id="Phobius"/>
    </source>
</evidence>
<evidence type="ECO:0000256" key="2">
    <source>
        <dbReference type="SAM" id="MobiDB-lite"/>
    </source>
</evidence>
<dbReference type="Pfam" id="PF04977">
    <property type="entry name" value="DivIC"/>
    <property type="match status" value="1"/>
</dbReference>
<keyword evidence="3" id="KW-0472">Membrane</keyword>
<feature type="compositionally biased region" description="Polar residues" evidence="2">
    <location>
        <begin position="32"/>
        <end position="41"/>
    </location>
</feature>
<dbReference type="InterPro" id="IPR007060">
    <property type="entry name" value="FtsL/DivIC"/>
</dbReference>
<keyword evidence="3" id="KW-0812">Transmembrane</keyword>